<feature type="transmembrane region" description="Helical" evidence="1">
    <location>
        <begin position="168"/>
        <end position="186"/>
    </location>
</feature>
<evidence type="ECO:0000256" key="1">
    <source>
        <dbReference type="SAM" id="Phobius"/>
    </source>
</evidence>
<feature type="domain" description="EamA" evidence="2">
    <location>
        <begin position="168"/>
        <end position="293"/>
    </location>
</feature>
<dbReference type="Gene3D" id="1.10.3730.20">
    <property type="match status" value="1"/>
</dbReference>
<keyword evidence="4" id="KW-1185">Reference proteome</keyword>
<keyword evidence="1" id="KW-0472">Membrane</keyword>
<dbReference type="EMBL" id="RZIJ01000022">
    <property type="protein sequence ID" value="RUQ66172.1"/>
    <property type="molecule type" value="Genomic_DNA"/>
</dbReference>
<dbReference type="RefSeq" id="WP_127002387.1">
    <property type="nucleotide sequence ID" value="NZ_JBNPXW010000017.1"/>
</dbReference>
<evidence type="ECO:0000259" key="2">
    <source>
        <dbReference type="Pfam" id="PF00892"/>
    </source>
</evidence>
<evidence type="ECO:0000313" key="3">
    <source>
        <dbReference type="EMBL" id="RUQ66172.1"/>
    </source>
</evidence>
<feature type="transmembrane region" description="Helical" evidence="1">
    <location>
        <begin position="87"/>
        <end position="106"/>
    </location>
</feature>
<dbReference type="GO" id="GO:0016020">
    <property type="term" value="C:membrane"/>
    <property type="evidence" value="ECO:0007669"/>
    <property type="project" value="InterPro"/>
</dbReference>
<accession>A0A433J360</accession>
<feature type="transmembrane region" description="Helical" evidence="1">
    <location>
        <begin position="255"/>
        <end position="275"/>
    </location>
</feature>
<dbReference type="SUPFAM" id="SSF103481">
    <property type="entry name" value="Multidrug resistance efflux transporter EmrE"/>
    <property type="match status" value="2"/>
</dbReference>
<feature type="domain" description="EamA" evidence="2">
    <location>
        <begin position="27"/>
        <end position="158"/>
    </location>
</feature>
<dbReference type="InterPro" id="IPR037185">
    <property type="entry name" value="EmrE-like"/>
</dbReference>
<dbReference type="PANTHER" id="PTHR22911">
    <property type="entry name" value="ACYL-MALONYL CONDENSING ENZYME-RELATED"/>
    <property type="match status" value="1"/>
</dbReference>
<proteinExistence type="predicted"/>
<feature type="transmembrane region" description="Helical" evidence="1">
    <location>
        <begin position="58"/>
        <end position="75"/>
    </location>
</feature>
<feature type="transmembrane region" description="Helical" evidence="1">
    <location>
        <begin position="143"/>
        <end position="162"/>
    </location>
</feature>
<protein>
    <submittedName>
        <fullName evidence="3">DMT family transporter</fullName>
    </submittedName>
</protein>
<feature type="transmembrane region" description="Helical" evidence="1">
    <location>
        <begin position="227"/>
        <end position="248"/>
    </location>
</feature>
<feature type="transmembrane region" description="Helical" evidence="1">
    <location>
        <begin position="118"/>
        <end position="136"/>
    </location>
</feature>
<name>A0A433J360_9PROT</name>
<evidence type="ECO:0000313" key="4">
    <source>
        <dbReference type="Proteomes" id="UP000280346"/>
    </source>
</evidence>
<dbReference type="Proteomes" id="UP000280346">
    <property type="component" value="Unassembled WGS sequence"/>
</dbReference>
<dbReference type="Pfam" id="PF00892">
    <property type="entry name" value="EamA"/>
    <property type="match status" value="2"/>
</dbReference>
<dbReference type="OrthoDB" id="9812899at2"/>
<feature type="transmembrane region" description="Helical" evidence="1">
    <location>
        <begin position="198"/>
        <end position="221"/>
    </location>
</feature>
<reference evidence="3 4" key="1">
    <citation type="submission" date="2018-12" db="EMBL/GenBank/DDBJ databases">
        <authorList>
            <person name="Yang Y."/>
        </authorList>
    </citation>
    <scope>NUCLEOTIDE SEQUENCE [LARGE SCALE GENOMIC DNA]</scope>
    <source>
        <strain evidence="3 4">GSF71</strain>
    </source>
</reference>
<sequence>MPTPSSAIADDLTVHPVKGSRKDDPVRGILLVVVAMAFFSCSDATAKYLNLTLPAVEIGWMRYAVFSALMLPLVLREGTGVVRTPRPLLQILRGLGMLGSALFFILGMRYLPMAEAAATSYVSPVFVTVLSILFLGEKIGPRRWAAVLAGLAGVLIVMRPGGAAFQPAAIFPILSAMSWACGIIITRKMTGQENPATTLIWSALTGLVVLTGLLPLGGVVLPTAQEIGWGVFIGVMSTIAQWLLVRAYRYGDASVLASFSYIQLIWSASLGYLVFSAVPDRWTFAGSAVIIASGLYTVHRERIRRRESAARTGQPAPNGPAVS</sequence>
<dbReference type="PANTHER" id="PTHR22911:SF103">
    <property type="entry name" value="BLR2811 PROTEIN"/>
    <property type="match status" value="1"/>
</dbReference>
<dbReference type="InterPro" id="IPR000620">
    <property type="entry name" value="EamA_dom"/>
</dbReference>
<feature type="transmembrane region" description="Helical" evidence="1">
    <location>
        <begin position="281"/>
        <end position="298"/>
    </location>
</feature>
<organism evidence="3 4">
    <name type="scientific">Azospirillum doebereinerae</name>
    <dbReference type="NCBI Taxonomy" id="92933"/>
    <lineage>
        <taxon>Bacteria</taxon>
        <taxon>Pseudomonadati</taxon>
        <taxon>Pseudomonadota</taxon>
        <taxon>Alphaproteobacteria</taxon>
        <taxon>Rhodospirillales</taxon>
        <taxon>Azospirillaceae</taxon>
        <taxon>Azospirillum</taxon>
    </lineage>
</organism>
<keyword evidence="1" id="KW-0812">Transmembrane</keyword>
<keyword evidence="1" id="KW-1133">Transmembrane helix</keyword>
<gene>
    <name evidence="3" type="ORF">EJ913_23260</name>
</gene>
<comment type="caution">
    <text evidence="3">The sequence shown here is derived from an EMBL/GenBank/DDBJ whole genome shotgun (WGS) entry which is preliminary data.</text>
</comment>
<dbReference type="AlphaFoldDB" id="A0A433J360"/>